<dbReference type="RefSeq" id="WP_183512451.1">
    <property type="nucleotide sequence ID" value="NZ_BSPG01000029.1"/>
</dbReference>
<evidence type="ECO:0000313" key="1">
    <source>
        <dbReference type="EMBL" id="GLS45862.1"/>
    </source>
</evidence>
<comment type="caution">
    <text evidence="2">The sequence shown here is derived from an EMBL/GenBank/DDBJ whole genome shotgun (WGS) entry which is preliminary data.</text>
</comment>
<evidence type="ECO:0000313" key="3">
    <source>
        <dbReference type="Proteomes" id="UP000517759"/>
    </source>
</evidence>
<evidence type="ECO:0000313" key="2">
    <source>
        <dbReference type="EMBL" id="MBB3905325.1"/>
    </source>
</evidence>
<evidence type="ECO:0000313" key="4">
    <source>
        <dbReference type="Proteomes" id="UP001156881"/>
    </source>
</evidence>
<reference evidence="1" key="1">
    <citation type="journal article" date="2014" name="Int. J. Syst. Evol. Microbiol.">
        <title>Complete genome of a new Firmicutes species belonging to the dominant human colonic microbiota ('Ruminococcus bicirculans') reveals two chromosomes and a selective capacity to utilize plant glucans.</title>
        <authorList>
            <consortium name="NISC Comparative Sequencing Program"/>
            <person name="Wegmann U."/>
            <person name="Louis P."/>
            <person name="Goesmann A."/>
            <person name="Henrissat B."/>
            <person name="Duncan S.H."/>
            <person name="Flint H.J."/>
        </authorList>
    </citation>
    <scope>NUCLEOTIDE SEQUENCE</scope>
    <source>
        <strain evidence="1">NBRC 107710</strain>
    </source>
</reference>
<reference evidence="2 3" key="3">
    <citation type="submission" date="2020-08" db="EMBL/GenBank/DDBJ databases">
        <title>Genomic Encyclopedia of Type Strains, Phase IV (KMG-IV): sequencing the most valuable type-strain genomes for metagenomic binning, comparative biology and taxonomic classification.</title>
        <authorList>
            <person name="Goeker M."/>
        </authorList>
    </citation>
    <scope>NUCLEOTIDE SEQUENCE [LARGE SCALE GENOMIC DNA]</scope>
    <source>
        <strain evidence="2 3">DSM 24105</strain>
    </source>
</reference>
<accession>A0A7W6AQE8</accession>
<dbReference type="Proteomes" id="UP001156881">
    <property type="component" value="Unassembled WGS sequence"/>
</dbReference>
<dbReference type="Gene3D" id="1.10.340.50">
    <property type="match status" value="1"/>
</dbReference>
<keyword evidence="4" id="KW-1185">Reference proteome</keyword>
<sequence length="430" mass="49106">MSSNPDAFDRVRILAYSWVTKHGLDEAGLRAELSKDMAKLMHRPGFDLTEIEATTIVESVVRWTLDNFEPRRSAKGRRSRFNRQLEASLLVMMADELNGRRSIKRRRAGSVRSLARKTGLSKSKISRILKADRARRDAKALRMSLSPTARSVLEVLEASLPSRGYGIIQIQQVSAILWGDGPVARTTALMRQKRLADALKHIIAAGLDISVQLFEKIPMIAAISRGDHWKSMSDLHLDIDLARSHSKFMTIPDVVIRSRLGPVWGSKEGREVMAAYRIAFNIFEWDDLQSLFEACGFTLEIVSPLHIIDFLYHNQSRDIEVLPYKMADAARWMYVSHENARILKLYSSLLKDLSAIGRDGRANLVVERVIEVSNWQARLEMRSDPASIERFKELRAKAIKFISFEDYFEEIERTAACHKRGRRPVRGMRM</sequence>
<reference evidence="4" key="2">
    <citation type="journal article" date="2019" name="Int. J. Syst. Evol. Microbiol.">
        <title>The Global Catalogue of Microorganisms (GCM) 10K type strain sequencing project: providing services to taxonomists for standard genome sequencing and annotation.</title>
        <authorList>
            <consortium name="The Broad Institute Genomics Platform"/>
            <consortium name="The Broad Institute Genome Sequencing Center for Infectious Disease"/>
            <person name="Wu L."/>
            <person name="Ma J."/>
        </authorList>
    </citation>
    <scope>NUCLEOTIDE SEQUENCE [LARGE SCALE GENOMIC DNA]</scope>
    <source>
        <strain evidence="4">NBRC 107710</strain>
    </source>
</reference>
<protein>
    <submittedName>
        <fullName evidence="2">Uncharacterized protein</fullName>
    </submittedName>
</protein>
<proteinExistence type="predicted"/>
<dbReference type="AlphaFoldDB" id="A0A7W6AQE8"/>
<reference evidence="1" key="4">
    <citation type="submission" date="2023-01" db="EMBL/GenBank/DDBJ databases">
        <title>Draft genome sequence of Methylobacterium brachythecii strain NBRC 107710.</title>
        <authorList>
            <person name="Sun Q."/>
            <person name="Mori K."/>
        </authorList>
    </citation>
    <scope>NUCLEOTIDE SEQUENCE</scope>
    <source>
        <strain evidence="1">NBRC 107710</strain>
    </source>
</reference>
<dbReference type="EMBL" id="JACIDN010000011">
    <property type="protein sequence ID" value="MBB3905325.1"/>
    <property type="molecule type" value="Genomic_DNA"/>
</dbReference>
<dbReference type="EMBL" id="BSPG01000029">
    <property type="protein sequence ID" value="GLS45862.1"/>
    <property type="molecule type" value="Genomic_DNA"/>
</dbReference>
<gene>
    <name evidence="1" type="ORF">GCM10007884_38530</name>
    <name evidence="2" type="ORF">GGR33_004858</name>
</gene>
<dbReference type="Proteomes" id="UP000517759">
    <property type="component" value="Unassembled WGS sequence"/>
</dbReference>
<organism evidence="2 3">
    <name type="scientific">Methylobacterium brachythecii</name>
    <dbReference type="NCBI Taxonomy" id="1176177"/>
    <lineage>
        <taxon>Bacteria</taxon>
        <taxon>Pseudomonadati</taxon>
        <taxon>Pseudomonadota</taxon>
        <taxon>Alphaproteobacteria</taxon>
        <taxon>Hyphomicrobiales</taxon>
        <taxon>Methylobacteriaceae</taxon>
        <taxon>Methylobacterium</taxon>
    </lineage>
</organism>
<name>A0A7W6AQE8_9HYPH</name>